<protein>
    <recommendedName>
        <fullName evidence="2 5">Ornithine carbamoyltransferase</fullName>
        <shortName evidence="5">OTCase</shortName>
        <ecNumber evidence="2 5">2.1.3.3</ecNumber>
    </recommendedName>
</protein>
<dbReference type="SUPFAM" id="SSF53671">
    <property type="entry name" value="Aspartate/ornithine carbamoyltransferase"/>
    <property type="match status" value="1"/>
</dbReference>
<name>A0A832SSU7_9EURY</name>
<organism evidence="8 9">
    <name type="scientific">Methanopyrus kandleri</name>
    <dbReference type="NCBI Taxonomy" id="2320"/>
    <lineage>
        <taxon>Archaea</taxon>
        <taxon>Methanobacteriati</taxon>
        <taxon>Methanobacteriota</taxon>
        <taxon>Methanomada group</taxon>
        <taxon>Methanopyri</taxon>
        <taxon>Methanopyrales</taxon>
        <taxon>Methanopyraceae</taxon>
        <taxon>Methanopyrus</taxon>
    </lineage>
</organism>
<feature type="binding site" evidence="5">
    <location>
        <position position="108"/>
    </location>
    <ligand>
        <name>carbamoyl phosphate</name>
        <dbReference type="ChEBI" id="CHEBI:58228"/>
    </ligand>
</feature>
<dbReference type="InterPro" id="IPR006131">
    <property type="entry name" value="Asp_carbamoyltransf_Asp/Orn-bd"/>
</dbReference>
<evidence type="ECO:0000313" key="8">
    <source>
        <dbReference type="EMBL" id="HII69702.1"/>
    </source>
</evidence>
<dbReference type="EC" id="2.1.3.3" evidence="2 5"/>
<feature type="domain" description="Aspartate/ornithine carbamoyltransferase carbamoyl-P binding" evidence="7">
    <location>
        <begin position="8"/>
        <end position="148"/>
    </location>
</feature>
<feature type="binding site" evidence="5">
    <location>
        <begin position="135"/>
        <end position="138"/>
    </location>
    <ligand>
        <name>carbamoyl phosphate</name>
        <dbReference type="ChEBI" id="CHEBI:58228"/>
    </ligand>
</feature>
<dbReference type="PANTHER" id="PTHR45753">
    <property type="entry name" value="ORNITHINE CARBAMOYLTRANSFERASE, MITOCHONDRIAL"/>
    <property type="match status" value="1"/>
</dbReference>
<dbReference type="AlphaFoldDB" id="A0A832SSU7"/>
<dbReference type="GO" id="GO:0016597">
    <property type="term" value="F:amino acid binding"/>
    <property type="evidence" value="ECO:0007669"/>
    <property type="project" value="InterPro"/>
</dbReference>
<dbReference type="GO" id="GO:0005737">
    <property type="term" value="C:cytoplasm"/>
    <property type="evidence" value="ECO:0007669"/>
    <property type="project" value="UniProtKB-SubCell"/>
</dbReference>
<reference evidence="8" key="1">
    <citation type="journal article" date="2020" name="bioRxiv">
        <title>A rank-normalized archaeal taxonomy based on genome phylogeny resolves widespread incomplete and uneven classifications.</title>
        <authorList>
            <person name="Rinke C."/>
            <person name="Chuvochina M."/>
            <person name="Mussig A.J."/>
            <person name="Chaumeil P.-A."/>
            <person name="Waite D.W."/>
            <person name="Whitman W.B."/>
            <person name="Parks D.H."/>
            <person name="Hugenholtz P."/>
        </authorList>
    </citation>
    <scope>NUCLEOTIDE SEQUENCE</scope>
    <source>
        <strain evidence="8">UBA8853</strain>
    </source>
</reference>
<feature type="binding site" evidence="5">
    <location>
        <position position="297"/>
    </location>
    <ligand>
        <name>carbamoyl phosphate</name>
        <dbReference type="ChEBI" id="CHEBI:58228"/>
    </ligand>
</feature>
<comment type="caution">
    <text evidence="5">Lacks conserved residue(s) required for the propagation of feature annotation.</text>
</comment>
<dbReference type="GO" id="GO:0019240">
    <property type="term" value="P:citrulline biosynthetic process"/>
    <property type="evidence" value="ECO:0007669"/>
    <property type="project" value="TreeGrafter"/>
</dbReference>
<dbReference type="FunFam" id="3.40.50.1370:FF:000008">
    <property type="entry name" value="Ornithine carbamoyltransferase"/>
    <property type="match status" value="1"/>
</dbReference>
<dbReference type="PROSITE" id="PS00097">
    <property type="entry name" value="CARBAMOYLTRANSFERASE"/>
    <property type="match status" value="1"/>
</dbReference>
<evidence type="ECO:0000256" key="3">
    <source>
        <dbReference type="ARBA" id="ARBA00022679"/>
    </source>
</evidence>
<evidence type="ECO:0000313" key="9">
    <source>
        <dbReference type="Proteomes" id="UP000619545"/>
    </source>
</evidence>
<comment type="caution">
    <text evidence="8">The sequence shown here is derived from an EMBL/GenBank/DDBJ whole genome shotgun (WGS) entry which is preliminary data.</text>
</comment>
<feature type="binding site" evidence="5">
    <location>
        <position position="229"/>
    </location>
    <ligand>
        <name>L-ornithine</name>
        <dbReference type="ChEBI" id="CHEBI:46911"/>
    </ligand>
</feature>
<dbReference type="InterPro" id="IPR006132">
    <property type="entry name" value="Asp/Orn_carbamoyltranf_P-bd"/>
</dbReference>
<evidence type="ECO:0000256" key="2">
    <source>
        <dbReference type="ARBA" id="ARBA00013007"/>
    </source>
</evidence>
<gene>
    <name evidence="8" type="primary">argF</name>
    <name evidence="8" type="ORF">HA336_00530</name>
</gene>
<dbReference type="InterPro" id="IPR002292">
    <property type="entry name" value="Orn/put_carbamltrans"/>
</dbReference>
<proteinExistence type="inferred from homology"/>
<comment type="catalytic activity">
    <reaction evidence="4 5">
        <text>carbamoyl phosphate + L-ornithine = L-citrulline + phosphate + H(+)</text>
        <dbReference type="Rhea" id="RHEA:19513"/>
        <dbReference type="ChEBI" id="CHEBI:15378"/>
        <dbReference type="ChEBI" id="CHEBI:43474"/>
        <dbReference type="ChEBI" id="CHEBI:46911"/>
        <dbReference type="ChEBI" id="CHEBI:57743"/>
        <dbReference type="ChEBI" id="CHEBI:58228"/>
        <dbReference type="EC" id="2.1.3.3"/>
    </reaction>
</comment>
<keyword evidence="3 5" id="KW-0808">Transferase</keyword>
<dbReference type="InterPro" id="IPR006130">
    <property type="entry name" value="Asp/Orn_carbamoylTrfase"/>
</dbReference>
<dbReference type="EMBL" id="DUJS01000001">
    <property type="protein sequence ID" value="HII69702.1"/>
    <property type="molecule type" value="Genomic_DNA"/>
</dbReference>
<sequence>MKRLSTNHLLSIADLDREDVETVLRVAERFKERYLAGERVIPILEGKTLGLIFEKPSTRTRVSFEVAMHQLGGQAFTYTKQELQLGRGEAIKDTAAVLSRYLDGVMIRARRHEDIEEFARYSEVPVINGLSDLEHPCQALTDAFTIREKLGRGPHTVAFVGDGNNVCSSLALVCATLGWDFVHAVPEGYECPDRVWREVERRAEESGSETRVVRDPKEAVREADVVYTDVWVSMGDEAEREERLRVFRPYQVNEELMSHAPEHAIVMHCMPIQRGYELTDDVADSERSVIYDQAENRLHVQKAILALLMG</sequence>
<dbReference type="PANTHER" id="PTHR45753:SF3">
    <property type="entry name" value="ORNITHINE TRANSCARBAMYLASE, MITOCHONDRIAL"/>
    <property type="match status" value="1"/>
</dbReference>
<dbReference type="PRINTS" id="PR00102">
    <property type="entry name" value="OTCASE"/>
</dbReference>
<evidence type="ECO:0000259" key="7">
    <source>
        <dbReference type="Pfam" id="PF02729"/>
    </source>
</evidence>
<evidence type="ECO:0000256" key="4">
    <source>
        <dbReference type="ARBA" id="ARBA00048772"/>
    </source>
</evidence>
<feature type="binding site" evidence="5">
    <location>
        <begin position="57"/>
        <end position="60"/>
    </location>
    <ligand>
        <name>carbamoyl phosphate</name>
        <dbReference type="ChEBI" id="CHEBI:58228"/>
    </ligand>
</feature>
<dbReference type="Pfam" id="PF02729">
    <property type="entry name" value="OTCace_N"/>
    <property type="match status" value="1"/>
</dbReference>
<dbReference type="Gene3D" id="3.40.50.1370">
    <property type="entry name" value="Aspartate/ornithine carbamoyltransferase"/>
    <property type="match status" value="2"/>
</dbReference>
<accession>A0A832SSU7</accession>
<feature type="binding site" evidence="5">
    <location>
        <position position="165"/>
    </location>
    <ligand>
        <name>L-ornithine</name>
        <dbReference type="ChEBI" id="CHEBI:46911"/>
    </ligand>
</feature>
<evidence type="ECO:0000256" key="1">
    <source>
        <dbReference type="ARBA" id="ARBA00007805"/>
    </source>
</evidence>
<dbReference type="GO" id="GO:0042450">
    <property type="term" value="P:L-arginine biosynthetic process via ornithine"/>
    <property type="evidence" value="ECO:0007669"/>
    <property type="project" value="UniProtKB-UniRule"/>
</dbReference>
<keyword evidence="5" id="KW-0963">Cytoplasm</keyword>
<comment type="subcellular location">
    <subcellularLocation>
        <location evidence="5">Cytoplasm</location>
    </subcellularLocation>
</comment>
<dbReference type="GO" id="GO:0004585">
    <property type="term" value="F:ornithine carbamoyltransferase activity"/>
    <property type="evidence" value="ECO:0007669"/>
    <property type="project" value="UniProtKB-UniRule"/>
</dbReference>
<dbReference type="InterPro" id="IPR036901">
    <property type="entry name" value="Asp/Orn_carbamoylTrfase_sf"/>
</dbReference>
<dbReference type="NCBIfam" id="TIGR00658">
    <property type="entry name" value="orni_carb_tr"/>
    <property type="match status" value="1"/>
</dbReference>
<dbReference type="Proteomes" id="UP000619545">
    <property type="component" value="Unassembled WGS sequence"/>
</dbReference>
<dbReference type="PRINTS" id="PR00100">
    <property type="entry name" value="AOTCASE"/>
</dbReference>
<feature type="binding site" evidence="5">
    <location>
        <position position="84"/>
    </location>
    <ligand>
        <name>carbamoyl phosphate</name>
        <dbReference type="ChEBI" id="CHEBI:58228"/>
    </ligand>
</feature>
<evidence type="ECO:0000259" key="6">
    <source>
        <dbReference type="Pfam" id="PF00185"/>
    </source>
</evidence>
<dbReference type="HAMAP" id="MF_01109">
    <property type="entry name" value="OTCase"/>
    <property type="match status" value="1"/>
</dbReference>
<feature type="binding site" evidence="5">
    <location>
        <begin position="233"/>
        <end position="234"/>
    </location>
    <ligand>
        <name>L-ornithine</name>
        <dbReference type="ChEBI" id="CHEBI:46911"/>
    </ligand>
</feature>
<evidence type="ECO:0000256" key="5">
    <source>
        <dbReference type="HAMAP-Rule" id="MF_01109"/>
    </source>
</evidence>
<dbReference type="Pfam" id="PF00185">
    <property type="entry name" value="OTCace"/>
    <property type="match status" value="1"/>
</dbReference>
<feature type="domain" description="Aspartate/ornithine carbamoyltransferase Asp/Orn-binding" evidence="6">
    <location>
        <begin position="156"/>
        <end position="308"/>
    </location>
</feature>
<comment type="similarity">
    <text evidence="1 5">Belongs to the aspartate/ornithine carbamoyltransferase superfamily. OTCase family.</text>
</comment>
<dbReference type="NCBIfam" id="NF001986">
    <property type="entry name" value="PRK00779.1"/>
    <property type="match status" value="1"/>
</dbReference>
<dbReference type="InterPro" id="IPR024904">
    <property type="entry name" value="OTCase_ArgI"/>
</dbReference>